<comment type="cofactor">
    <cofactor evidence="1">
        <name>Mg(2+)</name>
        <dbReference type="ChEBI" id="CHEBI:18420"/>
    </cofactor>
    <text evidence="1">Binds 2 magnesium ions per subunit.</text>
</comment>
<dbReference type="GO" id="GO:0046872">
    <property type="term" value="F:metal ion binding"/>
    <property type="evidence" value="ECO:0007669"/>
    <property type="project" value="UniProtKB-KW"/>
</dbReference>
<evidence type="ECO:0000313" key="3">
    <source>
        <dbReference type="Proteomes" id="UP000256388"/>
    </source>
</evidence>
<dbReference type="PANTHER" id="PTHR16222:SF12">
    <property type="entry name" value="ADP-RIBOSYLGLYCOHYDROLASE-RELATED"/>
    <property type="match status" value="1"/>
</dbReference>
<feature type="binding site" evidence="1">
    <location>
        <position position="210"/>
    </location>
    <ligand>
        <name>Mg(2+)</name>
        <dbReference type="ChEBI" id="CHEBI:18420"/>
        <label>1</label>
    </ligand>
</feature>
<dbReference type="Gene3D" id="1.10.4080.10">
    <property type="entry name" value="ADP-ribosylation/Crystallin J1"/>
    <property type="match status" value="1"/>
</dbReference>
<dbReference type="RefSeq" id="WP_116225895.1">
    <property type="nucleotide sequence ID" value="NZ_AP018437.1"/>
</dbReference>
<dbReference type="GO" id="GO:0016787">
    <property type="term" value="F:hydrolase activity"/>
    <property type="evidence" value="ECO:0007669"/>
    <property type="project" value="UniProtKB-KW"/>
</dbReference>
<dbReference type="InterPro" id="IPR050792">
    <property type="entry name" value="ADP-ribosylglycohydrolase"/>
</dbReference>
<comment type="caution">
    <text evidence="2">The sequence shown here is derived from an EMBL/GenBank/DDBJ whole genome shotgun (WGS) entry which is preliminary data.</text>
</comment>
<accession>A0A3E0A618</accession>
<dbReference type="OrthoDB" id="9814572at2"/>
<dbReference type="Pfam" id="PF03747">
    <property type="entry name" value="ADP_ribosyl_GH"/>
    <property type="match status" value="1"/>
</dbReference>
<evidence type="ECO:0000313" key="2">
    <source>
        <dbReference type="EMBL" id="REG06195.1"/>
    </source>
</evidence>
<protein>
    <submittedName>
        <fullName evidence="2">ADP-ribosylglycohydrolase</fullName>
    </submittedName>
</protein>
<organism evidence="2 3">
    <name type="scientific">Pelolinea submarina</name>
    <dbReference type="NCBI Taxonomy" id="913107"/>
    <lineage>
        <taxon>Bacteria</taxon>
        <taxon>Bacillati</taxon>
        <taxon>Chloroflexota</taxon>
        <taxon>Anaerolineae</taxon>
        <taxon>Anaerolineales</taxon>
        <taxon>Anaerolineaceae</taxon>
        <taxon>Pelolinea</taxon>
    </lineage>
</organism>
<dbReference type="AlphaFoldDB" id="A0A3E0A618"/>
<sequence length="260" mass="28949">MLGAIAGDIIGSPYEYLGFKEKGFPLFSERSCFTDDTVLTVAVADAMLHNLDFAQTLKAYGRRYPDAGYGGSFYNWMLTDTLEPYKSWGNGCAMRTSPIGFLLDDESTILKTARKCSAVTHNHSEGIKGSQAVSMGIFLARQGNSKEIIRQEIFRWFGYNLQPHMGEIQPTYRFTITCQGTVPPAFIAFLDSIDYESAVRNAVSLGGDADTLACIAGALAEAYYKEIPAEIIDETRKRLPQDFLDIIDEFYDVMNKKNTD</sequence>
<gene>
    <name evidence="2" type="ORF">DFR64_2627</name>
</gene>
<dbReference type="PANTHER" id="PTHR16222">
    <property type="entry name" value="ADP-RIBOSYLGLYCOHYDROLASE"/>
    <property type="match status" value="1"/>
</dbReference>
<keyword evidence="2" id="KW-0378">Hydrolase</keyword>
<keyword evidence="1" id="KW-0479">Metal-binding</keyword>
<dbReference type="InterPro" id="IPR005502">
    <property type="entry name" value="Ribosyl_crysJ1"/>
</dbReference>
<feature type="binding site" evidence="1">
    <location>
        <position position="208"/>
    </location>
    <ligand>
        <name>Mg(2+)</name>
        <dbReference type="ChEBI" id="CHEBI:18420"/>
        <label>1</label>
    </ligand>
</feature>
<evidence type="ECO:0000256" key="1">
    <source>
        <dbReference type="PIRSR" id="PIRSR605502-1"/>
    </source>
</evidence>
<dbReference type="EMBL" id="QUMS01000004">
    <property type="protein sequence ID" value="REG06195.1"/>
    <property type="molecule type" value="Genomic_DNA"/>
</dbReference>
<feature type="binding site" evidence="1">
    <location>
        <position position="35"/>
    </location>
    <ligand>
        <name>Mg(2+)</name>
        <dbReference type="ChEBI" id="CHEBI:18420"/>
        <label>1</label>
    </ligand>
</feature>
<proteinExistence type="predicted"/>
<keyword evidence="3" id="KW-1185">Reference proteome</keyword>
<feature type="binding site" evidence="1">
    <location>
        <position position="211"/>
    </location>
    <ligand>
        <name>Mg(2+)</name>
        <dbReference type="ChEBI" id="CHEBI:18420"/>
        <label>1</label>
    </ligand>
</feature>
<name>A0A3E0A618_9CHLR</name>
<keyword evidence="1" id="KW-0460">Magnesium</keyword>
<dbReference type="Proteomes" id="UP000256388">
    <property type="component" value="Unassembled WGS sequence"/>
</dbReference>
<feature type="binding site" evidence="1">
    <location>
        <position position="34"/>
    </location>
    <ligand>
        <name>Mg(2+)</name>
        <dbReference type="ChEBI" id="CHEBI:18420"/>
        <label>1</label>
    </ligand>
</feature>
<dbReference type="InterPro" id="IPR036705">
    <property type="entry name" value="Ribosyl_crysJ1_sf"/>
</dbReference>
<reference evidence="2 3" key="1">
    <citation type="submission" date="2018-08" db="EMBL/GenBank/DDBJ databases">
        <title>Genomic Encyclopedia of Type Strains, Phase IV (KMG-IV): sequencing the most valuable type-strain genomes for metagenomic binning, comparative biology and taxonomic classification.</title>
        <authorList>
            <person name="Goeker M."/>
        </authorList>
    </citation>
    <scope>NUCLEOTIDE SEQUENCE [LARGE SCALE GENOMIC DNA]</scope>
    <source>
        <strain evidence="2 3">DSM 23923</strain>
    </source>
</reference>
<feature type="binding site" evidence="1">
    <location>
        <position position="36"/>
    </location>
    <ligand>
        <name>Mg(2+)</name>
        <dbReference type="ChEBI" id="CHEBI:18420"/>
        <label>1</label>
    </ligand>
</feature>
<dbReference type="SUPFAM" id="SSF101478">
    <property type="entry name" value="ADP-ribosylglycohydrolase"/>
    <property type="match status" value="1"/>
</dbReference>